<dbReference type="PANTHER" id="PTHR16528:SF2">
    <property type="entry name" value="GOLGI-ASSOCIATED PDZ AND COILED-COIL MOTIF-CONTAINING PROTEIN"/>
    <property type="match status" value="1"/>
</dbReference>
<dbReference type="PANTHER" id="PTHR16528">
    <property type="entry name" value="GOLGI-ASSOCIATED PDZ AND COILED-COIL MOTIF-CONTAINING"/>
    <property type="match status" value="1"/>
</dbReference>
<protein>
    <recommendedName>
        <fullName evidence="2">PDZ domain-containing protein</fullName>
    </recommendedName>
</protein>
<gene>
    <name evidence="4" type="ORF">Cfor_00110</name>
    <name evidence="3" type="ORF">Cfor_04250</name>
</gene>
<reference evidence="5" key="2">
    <citation type="submission" date="2020-01" db="EMBL/GenBank/DDBJ databases">
        <title>Draft genome sequence of the Termite Coptotermes fromosanus.</title>
        <authorList>
            <person name="Itakura S."/>
            <person name="Yosikawa Y."/>
            <person name="Umezawa K."/>
        </authorList>
    </citation>
    <scope>NUCLEOTIDE SEQUENCE [LARGE SCALE GENOMIC DNA]</scope>
</reference>
<evidence type="ECO:0000259" key="2">
    <source>
        <dbReference type="PROSITE" id="PS50106"/>
    </source>
</evidence>
<dbReference type="InterPro" id="IPR001478">
    <property type="entry name" value="PDZ"/>
</dbReference>
<feature type="domain" description="PDZ" evidence="2">
    <location>
        <begin position="197"/>
        <end position="280"/>
    </location>
</feature>
<sequence>AELVYLRAELIDAKARNSVLDQELHTLLLQLHACQLQHLPGVHTESDAERIRRRLEEELQQSPTHQHRIKEDGMQMGLMEVASLRSGLSQLQSENTALRNTLLALHSEVYGAKLAAKYLDKELAGRIQQLQLLGREMRGDVRDKLWRQLESEILLHRHKTVVRACRGKGSGASGDSAGPTSEPPINRSHHGICEPRFITVRREAGEGLGISITGGREHGVPILISELEPDGPAAKCGALYVGDAILSANGQDLKQASHQEAVDILQSQLGDICLEVQYVAAEDSDEENSLGEDMYGFRYRFFDDEVLDGGSMVSLQPLQNGYTNSQHNGNNRVLLSTPTAPRTPESPHRCVLKFL</sequence>
<dbReference type="GO" id="GO:0030140">
    <property type="term" value="C:trans-Golgi network transport vesicle"/>
    <property type="evidence" value="ECO:0007669"/>
    <property type="project" value="TreeGrafter"/>
</dbReference>
<evidence type="ECO:0000313" key="3">
    <source>
        <dbReference type="EMBL" id="GFG30868.1"/>
    </source>
</evidence>
<reference evidence="4" key="1">
    <citation type="journal article" date="2020" name="J. Asia-Pac. Entomol.">
        <title>Draft genome sequence of the termite, Coptotermes formosanus: Genetic insights into the pyruvate dehydrogenase complex of the termite.</title>
        <authorList>
            <person name="Itakura S."/>
            <person name="Yosikawa Y."/>
            <person name="Togami Y."/>
            <person name="Umezawa K."/>
        </authorList>
    </citation>
    <scope>NUCLEOTIDE SEQUENCE</scope>
    <source>
        <tissue evidence="4">Head</tissue>
    </source>
</reference>
<evidence type="ECO:0000256" key="1">
    <source>
        <dbReference type="SAM" id="MobiDB-lite"/>
    </source>
</evidence>
<dbReference type="SUPFAM" id="SSF50156">
    <property type="entry name" value="PDZ domain-like"/>
    <property type="match status" value="1"/>
</dbReference>
<dbReference type="OrthoDB" id="8191431at2759"/>
<evidence type="ECO:0000313" key="4">
    <source>
        <dbReference type="EMBL" id="GFG31062.1"/>
    </source>
</evidence>
<dbReference type="Gene3D" id="2.30.42.10">
    <property type="match status" value="1"/>
</dbReference>
<dbReference type="SMART" id="SM00228">
    <property type="entry name" value="PDZ"/>
    <property type="match status" value="1"/>
</dbReference>
<dbReference type="InterPro" id="IPR036034">
    <property type="entry name" value="PDZ_sf"/>
</dbReference>
<organism evidence="4 5">
    <name type="scientific">Coptotermes formosanus</name>
    <name type="common">Formosan subterranean termite</name>
    <dbReference type="NCBI Taxonomy" id="36987"/>
    <lineage>
        <taxon>Eukaryota</taxon>
        <taxon>Metazoa</taxon>
        <taxon>Ecdysozoa</taxon>
        <taxon>Arthropoda</taxon>
        <taxon>Hexapoda</taxon>
        <taxon>Insecta</taxon>
        <taxon>Pterygota</taxon>
        <taxon>Neoptera</taxon>
        <taxon>Polyneoptera</taxon>
        <taxon>Dictyoptera</taxon>
        <taxon>Blattodea</taxon>
        <taxon>Blattoidea</taxon>
        <taxon>Termitoidae</taxon>
        <taxon>Rhinotermitidae</taxon>
        <taxon>Coptotermes</taxon>
    </lineage>
</organism>
<evidence type="ECO:0000313" key="5">
    <source>
        <dbReference type="Proteomes" id="UP000502823"/>
    </source>
</evidence>
<name>A0A6L2PIS9_COPFO</name>
<dbReference type="GO" id="GO:0016020">
    <property type="term" value="C:membrane"/>
    <property type="evidence" value="ECO:0007669"/>
    <property type="project" value="TreeGrafter"/>
</dbReference>
<dbReference type="AlphaFoldDB" id="A0A6L2PIS9"/>
<dbReference type="EMBL" id="BLKM01010729">
    <property type="protein sequence ID" value="GFG31062.1"/>
    <property type="molecule type" value="Genomic_DNA"/>
</dbReference>
<dbReference type="Pfam" id="PF00595">
    <property type="entry name" value="PDZ"/>
    <property type="match status" value="1"/>
</dbReference>
<dbReference type="PROSITE" id="PS50106">
    <property type="entry name" value="PDZ"/>
    <property type="match status" value="1"/>
</dbReference>
<dbReference type="Proteomes" id="UP000502823">
    <property type="component" value="Unassembled WGS sequence"/>
</dbReference>
<dbReference type="GO" id="GO:2000009">
    <property type="term" value="P:negative regulation of protein localization to cell surface"/>
    <property type="evidence" value="ECO:0007669"/>
    <property type="project" value="TreeGrafter"/>
</dbReference>
<dbReference type="GO" id="GO:0005794">
    <property type="term" value="C:Golgi apparatus"/>
    <property type="evidence" value="ECO:0007669"/>
    <property type="project" value="InterPro"/>
</dbReference>
<keyword evidence="5" id="KW-1185">Reference proteome</keyword>
<proteinExistence type="predicted"/>
<comment type="caution">
    <text evidence="4">The sequence shown here is derived from an EMBL/GenBank/DDBJ whole genome shotgun (WGS) entry which is preliminary data.</text>
</comment>
<feature type="non-terminal residue" evidence="4">
    <location>
        <position position="1"/>
    </location>
</feature>
<accession>A0A6L2PIS9</accession>
<dbReference type="EMBL" id="BLKM01004235">
    <property type="protein sequence ID" value="GFG30868.1"/>
    <property type="molecule type" value="Genomic_DNA"/>
</dbReference>
<feature type="region of interest" description="Disordered" evidence="1">
    <location>
        <begin position="166"/>
        <end position="190"/>
    </location>
</feature>
<dbReference type="InterPro" id="IPR038879">
    <property type="entry name" value="GOPC"/>
</dbReference>
<dbReference type="GO" id="GO:0044325">
    <property type="term" value="F:transmembrane transporter binding"/>
    <property type="evidence" value="ECO:0007669"/>
    <property type="project" value="TreeGrafter"/>
</dbReference>
<dbReference type="InParanoid" id="A0A6L2PIS9"/>